<gene>
    <name evidence="3" type="ORF">SAMN02744037_00621</name>
</gene>
<proteinExistence type="predicted"/>
<dbReference type="SUPFAM" id="SSF50151">
    <property type="entry name" value="SacY-like RNA-binding domain"/>
    <property type="match status" value="1"/>
</dbReference>
<dbReference type="PANTHER" id="PTHR30185">
    <property type="entry name" value="CRYPTIC BETA-GLUCOSIDE BGL OPERON ANTITERMINATOR"/>
    <property type="match status" value="1"/>
</dbReference>
<feature type="domain" description="PRD" evidence="2">
    <location>
        <begin position="172"/>
        <end position="280"/>
    </location>
</feature>
<evidence type="ECO:0000313" key="3">
    <source>
        <dbReference type="EMBL" id="SHJ69043.1"/>
    </source>
</evidence>
<dbReference type="InterPro" id="IPR036634">
    <property type="entry name" value="PRD_sf"/>
</dbReference>
<dbReference type="InterPro" id="IPR004341">
    <property type="entry name" value="CAT_RNA-bd_dom"/>
</dbReference>
<dbReference type="PROSITE" id="PS51372">
    <property type="entry name" value="PRD_2"/>
    <property type="match status" value="2"/>
</dbReference>
<dbReference type="InterPro" id="IPR050661">
    <property type="entry name" value="BglG_antiterminators"/>
</dbReference>
<dbReference type="Gene3D" id="2.30.24.10">
    <property type="entry name" value="CAT RNA-binding domain"/>
    <property type="match status" value="1"/>
</dbReference>
<dbReference type="PANTHER" id="PTHR30185:SF15">
    <property type="entry name" value="CRYPTIC BETA-GLUCOSIDE BGL OPERON ANTITERMINATOR"/>
    <property type="match status" value="1"/>
</dbReference>
<dbReference type="SUPFAM" id="SSF63520">
    <property type="entry name" value="PTS-regulatory domain, PRD"/>
    <property type="match status" value="2"/>
</dbReference>
<accession>A0A1M6LCW1</accession>
<dbReference type="InterPro" id="IPR036650">
    <property type="entry name" value="CAT_RNA-bd_dom_sf"/>
</dbReference>
<dbReference type="Pfam" id="PF00874">
    <property type="entry name" value="PRD"/>
    <property type="match status" value="2"/>
</dbReference>
<evidence type="ECO:0000259" key="2">
    <source>
        <dbReference type="PROSITE" id="PS51372"/>
    </source>
</evidence>
<dbReference type="Proteomes" id="UP000242497">
    <property type="component" value="Unassembled WGS sequence"/>
</dbReference>
<dbReference type="STRING" id="1123349.SAMN02744037_00621"/>
<keyword evidence="4" id="KW-1185">Reference proteome</keyword>
<organism evidence="3 4">
    <name type="scientific">Tepidibacter formicigenes DSM 15518</name>
    <dbReference type="NCBI Taxonomy" id="1123349"/>
    <lineage>
        <taxon>Bacteria</taxon>
        <taxon>Bacillati</taxon>
        <taxon>Bacillota</taxon>
        <taxon>Clostridia</taxon>
        <taxon>Peptostreptococcales</taxon>
        <taxon>Peptostreptococcaceae</taxon>
        <taxon>Tepidibacter</taxon>
    </lineage>
</organism>
<keyword evidence="1" id="KW-0677">Repeat</keyword>
<dbReference type="GO" id="GO:0003723">
    <property type="term" value="F:RNA binding"/>
    <property type="evidence" value="ECO:0007669"/>
    <property type="project" value="InterPro"/>
</dbReference>
<evidence type="ECO:0000313" key="4">
    <source>
        <dbReference type="Proteomes" id="UP000242497"/>
    </source>
</evidence>
<feature type="domain" description="PRD" evidence="2">
    <location>
        <begin position="66"/>
        <end position="171"/>
    </location>
</feature>
<dbReference type="NCBIfam" id="NF046042">
    <property type="entry name" value="LicT"/>
    <property type="match status" value="1"/>
</dbReference>
<dbReference type="InterPro" id="IPR011608">
    <property type="entry name" value="PRD"/>
</dbReference>
<protein>
    <submittedName>
        <fullName evidence="3">Transcriptional antiterminator, BglG family</fullName>
    </submittedName>
</protein>
<evidence type="ECO:0000256" key="1">
    <source>
        <dbReference type="ARBA" id="ARBA00022737"/>
    </source>
</evidence>
<name>A0A1M6LCW1_9FIRM</name>
<dbReference type="Gene3D" id="1.10.1790.10">
    <property type="entry name" value="PRD domain"/>
    <property type="match status" value="2"/>
</dbReference>
<sequence>MIIEKVLNNNVIITIDKDTGLEKVVTGRGIAFKKKKGEKIDESKIEKIFQIQNENENIKFQKLFNEIPLEHIEISEKIISYAKQKLNVDLNERIYIALTDHISFAIERVLSNVEIHNPLLWEIKRLYKEEYKIGKWAIDLIEKELKVKMPDDEAGFIALHIRNATIDEKMENTMDITRMVQDILDIIEDYLDIEIPESNISYDRLITHLKFFAKRVISKKQIKEDDNTILGIIKENYKYAYTCALKIKNYVEASYDYKLRDEEIAYLSLHIKRIMSSLKK</sequence>
<dbReference type="EMBL" id="FRAE01000010">
    <property type="protein sequence ID" value="SHJ69043.1"/>
    <property type="molecule type" value="Genomic_DNA"/>
</dbReference>
<dbReference type="GO" id="GO:0006355">
    <property type="term" value="P:regulation of DNA-templated transcription"/>
    <property type="evidence" value="ECO:0007669"/>
    <property type="project" value="InterPro"/>
</dbReference>
<dbReference type="Pfam" id="PF03123">
    <property type="entry name" value="CAT_RBD"/>
    <property type="match status" value="1"/>
</dbReference>
<dbReference type="OrthoDB" id="9813552at2"/>
<dbReference type="AlphaFoldDB" id="A0A1M6LCW1"/>
<dbReference type="RefSeq" id="WP_072887185.1">
    <property type="nucleotide sequence ID" value="NZ_FRAE01000010.1"/>
</dbReference>
<dbReference type="SMART" id="SM01061">
    <property type="entry name" value="CAT_RBD"/>
    <property type="match status" value="1"/>
</dbReference>
<reference evidence="4" key="1">
    <citation type="submission" date="2016-11" db="EMBL/GenBank/DDBJ databases">
        <authorList>
            <person name="Varghese N."/>
            <person name="Submissions S."/>
        </authorList>
    </citation>
    <scope>NUCLEOTIDE SEQUENCE [LARGE SCALE GENOMIC DNA]</scope>
    <source>
        <strain evidence="4">DSM 15518</strain>
    </source>
</reference>